<feature type="domain" description="Carboxymuconolactone decarboxylase-like" evidence="1">
    <location>
        <begin position="6"/>
        <end position="67"/>
    </location>
</feature>
<keyword evidence="3" id="KW-1185">Reference proteome</keyword>
<dbReference type="Pfam" id="PF02627">
    <property type="entry name" value="CMD"/>
    <property type="match status" value="1"/>
</dbReference>
<dbReference type="Proteomes" id="UP001426770">
    <property type="component" value="Unassembled WGS sequence"/>
</dbReference>
<dbReference type="EMBL" id="BAABRR010000011">
    <property type="protein sequence ID" value="GAA5519583.1"/>
    <property type="molecule type" value="Genomic_DNA"/>
</dbReference>
<sequence>MGAGFLKALEDLESRAGDVLEPRLRDMLRLRVSHLNGCHRSIRVHSESLARSGARPDVISALARPALQIRAGLVSDGDVAALRLAEVLTDAPRALEPAARADAGAWFNAAQLGAIVETVAITSAWNRVLRGTD</sequence>
<name>A0ABP9WKV2_9MICO</name>
<reference evidence="2 3" key="1">
    <citation type="submission" date="2024-02" db="EMBL/GenBank/DDBJ databases">
        <title>Lysinimicrobium sediminis NBRC 112286.</title>
        <authorList>
            <person name="Ichikawa N."/>
            <person name="Katano-Makiyama Y."/>
            <person name="Hidaka K."/>
        </authorList>
    </citation>
    <scope>NUCLEOTIDE SEQUENCE [LARGE SCALE GENOMIC DNA]</scope>
    <source>
        <strain evidence="2 3">NBRC 112286</strain>
    </source>
</reference>
<dbReference type="SUPFAM" id="SSF69118">
    <property type="entry name" value="AhpD-like"/>
    <property type="match status" value="1"/>
</dbReference>
<evidence type="ECO:0000313" key="3">
    <source>
        <dbReference type="Proteomes" id="UP001426770"/>
    </source>
</evidence>
<evidence type="ECO:0000313" key="2">
    <source>
        <dbReference type="EMBL" id="GAA5519583.1"/>
    </source>
</evidence>
<dbReference type="Gene3D" id="1.20.1290.10">
    <property type="entry name" value="AhpD-like"/>
    <property type="match status" value="1"/>
</dbReference>
<evidence type="ECO:0000259" key="1">
    <source>
        <dbReference type="Pfam" id="PF02627"/>
    </source>
</evidence>
<organism evidence="2 3">
    <name type="scientific">Demequina sediminis</name>
    <dbReference type="NCBI Taxonomy" id="1930058"/>
    <lineage>
        <taxon>Bacteria</taxon>
        <taxon>Bacillati</taxon>
        <taxon>Actinomycetota</taxon>
        <taxon>Actinomycetes</taxon>
        <taxon>Micrococcales</taxon>
        <taxon>Demequinaceae</taxon>
        <taxon>Demequina</taxon>
    </lineage>
</organism>
<dbReference type="InterPro" id="IPR029032">
    <property type="entry name" value="AhpD-like"/>
</dbReference>
<proteinExistence type="predicted"/>
<accession>A0ABP9WKV2</accession>
<protein>
    <recommendedName>
        <fullName evidence="1">Carboxymuconolactone decarboxylase-like domain-containing protein</fullName>
    </recommendedName>
</protein>
<dbReference type="InterPro" id="IPR003779">
    <property type="entry name" value="CMD-like"/>
</dbReference>
<comment type="caution">
    <text evidence="2">The sequence shown here is derived from an EMBL/GenBank/DDBJ whole genome shotgun (WGS) entry which is preliminary data.</text>
</comment>
<gene>
    <name evidence="2" type="ORF">Lsed01_02034</name>
</gene>